<organism evidence="1">
    <name type="scientific">Lepeophtheirus salmonis</name>
    <name type="common">Salmon louse</name>
    <name type="synonym">Caligus salmonis</name>
    <dbReference type="NCBI Taxonomy" id="72036"/>
    <lineage>
        <taxon>Eukaryota</taxon>
        <taxon>Metazoa</taxon>
        <taxon>Ecdysozoa</taxon>
        <taxon>Arthropoda</taxon>
        <taxon>Crustacea</taxon>
        <taxon>Multicrustacea</taxon>
        <taxon>Hexanauplia</taxon>
        <taxon>Copepoda</taxon>
        <taxon>Siphonostomatoida</taxon>
        <taxon>Caligidae</taxon>
        <taxon>Lepeophtheirus</taxon>
    </lineage>
</organism>
<sequence length="42" mass="5143">FLNNPFSLSSLPFYNQHARRLISFYFSFQFTCQLYLNNVYKL</sequence>
<name>A0A0K2TGB5_LEPSM</name>
<reference evidence="1" key="1">
    <citation type="submission" date="2014-05" db="EMBL/GenBank/DDBJ databases">
        <authorList>
            <person name="Chronopoulou M."/>
        </authorList>
    </citation>
    <scope>NUCLEOTIDE SEQUENCE</scope>
    <source>
        <tissue evidence="1">Whole organism</tissue>
    </source>
</reference>
<accession>A0A0K2TGB5</accession>
<dbReference type="AlphaFoldDB" id="A0A0K2TGB5"/>
<evidence type="ECO:0000313" key="1">
    <source>
        <dbReference type="EMBL" id="CDW25073.1"/>
    </source>
</evidence>
<feature type="non-terminal residue" evidence="1">
    <location>
        <position position="1"/>
    </location>
</feature>
<proteinExistence type="predicted"/>
<dbReference type="EMBL" id="HACA01007712">
    <property type="protein sequence ID" value="CDW25073.1"/>
    <property type="molecule type" value="Transcribed_RNA"/>
</dbReference>
<protein>
    <submittedName>
        <fullName evidence="1">Uncharacterized protein</fullName>
    </submittedName>
</protein>